<evidence type="ECO:0000256" key="3">
    <source>
        <dbReference type="ARBA" id="ARBA00023235"/>
    </source>
</evidence>
<accession>A0A109RDC9</accession>
<protein>
    <recommendedName>
        <fullName evidence="4">tRNA pseudouridine synthase A</fullName>
        <ecNumber evidence="4">5.4.99.12</ecNumber>
    </recommendedName>
    <alternativeName>
        <fullName evidence="4">tRNA pseudouridine(38-40) synthase</fullName>
    </alternativeName>
    <alternativeName>
        <fullName evidence="4">tRNA pseudouridylate synthase I</fullName>
    </alternativeName>
    <alternativeName>
        <fullName evidence="4">tRNA-uridine isomerase I</fullName>
    </alternativeName>
</protein>
<comment type="subunit">
    <text evidence="4">Homodimer.</text>
</comment>
<dbReference type="InterPro" id="IPR020095">
    <property type="entry name" value="PsdUridine_synth_TruA_C"/>
</dbReference>
<dbReference type="InterPro" id="IPR020103">
    <property type="entry name" value="PsdUridine_synth_cat_dom_sf"/>
</dbReference>
<reference evidence="9 11" key="1">
    <citation type="journal article" date="2016" name="Genome Announc.">
        <title>Complete Genome Sequences of Aerococcus christensenii CCUG 28831T, Aerococcus sanguinicola CCUG 43001T, Aerococcus urinae CCUG 36881T, Aerococcus urinaeequi CCUG 28094T, Aerococcus urinaehominis CCUG 42038 BT, and Aerococcus viridans CCUG 4311T.</title>
        <authorList>
            <person name="Carkaci D."/>
            <person name="Dargis R."/>
            <person name="Nielsen X.C."/>
            <person name="Skovgaard O."/>
            <person name="Fuursted K."/>
            <person name="Christensen J.J."/>
        </authorList>
    </citation>
    <scope>NUCLEOTIDE SEQUENCE [LARGE SCALE GENOMIC DNA]</scope>
    <source>
        <strain evidence="9 11">CCUG43001</strain>
    </source>
</reference>
<evidence type="ECO:0000256" key="1">
    <source>
        <dbReference type="ARBA" id="ARBA00009375"/>
    </source>
</evidence>
<evidence type="ECO:0000313" key="9">
    <source>
        <dbReference type="EMBL" id="AMB93801.1"/>
    </source>
</evidence>
<dbReference type="InterPro" id="IPR001406">
    <property type="entry name" value="PsdUridine_synth_TruA"/>
</dbReference>
<dbReference type="EC" id="5.4.99.12" evidence="4"/>
<keyword evidence="3 4" id="KW-0413">Isomerase</keyword>
<dbReference type="Pfam" id="PF01416">
    <property type="entry name" value="PseudoU_synth_1"/>
    <property type="match status" value="2"/>
</dbReference>
<dbReference type="Proteomes" id="UP000234239">
    <property type="component" value="Unassembled WGS sequence"/>
</dbReference>
<evidence type="ECO:0000256" key="5">
    <source>
        <dbReference type="PIRSR" id="PIRSR001430-1"/>
    </source>
</evidence>
<dbReference type="GO" id="GO:0031119">
    <property type="term" value="P:tRNA pseudouridine synthesis"/>
    <property type="evidence" value="ECO:0007669"/>
    <property type="project" value="UniProtKB-UniRule"/>
</dbReference>
<name>A0A109RDC9_9LACT</name>
<dbReference type="PANTHER" id="PTHR11142">
    <property type="entry name" value="PSEUDOURIDYLATE SYNTHASE"/>
    <property type="match status" value="1"/>
</dbReference>
<comment type="caution">
    <text evidence="4">Lacks conserved residue(s) required for the propagation of feature annotation.</text>
</comment>
<feature type="domain" description="Pseudouridine synthase I TruA alpha/beta" evidence="8">
    <location>
        <begin position="147"/>
        <end position="247"/>
    </location>
</feature>
<evidence type="ECO:0000313" key="11">
    <source>
        <dbReference type="Proteomes" id="UP000069912"/>
    </source>
</evidence>
<dbReference type="KEGG" id="asan:AWM72_03040"/>
<sequence length="271" mass="30726">MQRYKVTLAYDGSPYVGFQVQPNGPSVQGELQRALKLMTKGQAINVHGSGRTDSGVHAYGQVVHFDYPTPIAEEALLRALNSICDDSICIQKVEAVEDTFHARYHTSGKRYIYRVEGAPFMSPFKRHYALHHPYRTDLDRMAQALSYVKGQHDFESFCSTHTDKTNFVRTIYRAEVHPGADPSSYYFLFEGDGFLYNMVRILVGTLLQIGDGLKPIEEMPRLLEVRDRNEAGPTAAAHGLYLDEVFYLSAEDRAQKTAQWLNFKKEADFDA</sequence>
<reference evidence="11" key="2">
    <citation type="submission" date="2016-01" db="EMBL/GenBank/DDBJ databases">
        <title>Six Aerococcus type strain genome sequencing and assembly using PacBio and Illumina Hiseq.</title>
        <authorList>
            <person name="Carkaci D."/>
            <person name="Dargis R."/>
            <person name="Nielsen X.C."/>
            <person name="Skovgaard O."/>
            <person name="Fuursted K."/>
            <person name="Christensen J.J."/>
        </authorList>
    </citation>
    <scope>NUCLEOTIDE SEQUENCE [LARGE SCALE GENOMIC DNA]</scope>
    <source>
        <strain evidence="11">CCUG43001</strain>
    </source>
</reference>
<dbReference type="PIRSF" id="PIRSF001430">
    <property type="entry name" value="tRNA_psdUrid_synth"/>
    <property type="match status" value="1"/>
</dbReference>
<dbReference type="HAMAP" id="MF_00171">
    <property type="entry name" value="TruA"/>
    <property type="match status" value="1"/>
</dbReference>
<proteinExistence type="inferred from homology"/>
<feature type="active site" description="Nucleophile" evidence="4 5">
    <location>
        <position position="53"/>
    </location>
</feature>
<dbReference type="GeneID" id="92903044"/>
<comment type="similarity">
    <text evidence="1 4 7">Belongs to the tRNA pseudouridine synthase TruA family.</text>
</comment>
<dbReference type="PANTHER" id="PTHR11142:SF0">
    <property type="entry name" value="TRNA PSEUDOURIDINE SYNTHASE-LIKE 1"/>
    <property type="match status" value="1"/>
</dbReference>
<dbReference type="FunFam" id="3.30.70.580:FF:000001">
    <property type="entry name" value="tRNA pseudouridine synthase A"/>
    <property type="match status" value="1"/>
</dbReference>
<dbReference type="RefSeq" id="WP_067972964.1">
    <property type="nucleotide sequence ID" value="NZ_CAJHKM010000004.1"/>
</dbReference>
<dbReference type="OrthoDB" id="9811823at2"/>
<dbReference type="Gene3D" id="3.30.70.660">
    <property type="entry name" value="Pseudouridine synthase I, catalytic domain, C-terminal subdomain"/>
    <property type="match status" value="1"/>
</dbReference>
<keyword evidence="11" id="KW-1185">Reference proteome</keyword>
<dbReference type="EMBL" id="CP014160">
    <property type="protein sequence ID" value="AMB93801.1"/>
    <property type="molecule type" value="Genomic_DNA"/>
</dbReference>
<dbReference type="GO" id="GO:0003723">
    <property type="term" value="F:RNA binding"/>
    <property type="evidence" value="ECO:0007669"/>
    <property type="project" value="InterPro"/>
</dbReference>
<dbReference type="SUPFAM" id="SSF55120">
    <property type="entry name" value="Pseudouridine synthase"/>
    <property type="match status" value="1"/>
</dbReference>
<evidence type="ECO:0000256" key="4">
    <source>
        <dbReference type="HAMAP-Rule" id="MF_00171"/>
    </source>
</evidence>
<comment type="catalytic activity">
    <reaction evidence="4 7">
        <text>uridine(38/39/40) in tRNA = pseudouridine(38/39/40) in tRNA</text>
        <dbReference type="Rhea" id="RHEA:22376"/>
        <dbReference type="Rhea" id="RHEA-COMP:10085"/>
        <dbReference type="Rhea" id="RHEA-COMP:10087"/>
        <dbReference type="ChEBI" id="CHEBI:65314"/>
        <dbReference type="ChEBI" id="CHEBI:65315"/>
        <dbReference type="EC" id="5.4.99.12"/>
    </reaction>
</comment>
<evidence type="ECO:0000256" key="7">
    <source>
        <dbReference type="RuleBase" id="RU003792"/>
    </source>
</evidence>
<dbReference type="InterPro" id="IPR020097">
    <property type="entry name" value="PsdUridine_synth_TruA_a/b_dom"/>
</dbReference>
<dbReference type="GO" id="GO:0160147">
    <property type="term" value="F:tRNA pseudouridine(38-40) synthase activity"/>
    <property type="evidence" value="ECO:0007669"/>
    <property type="project" value="UniProtKB-EC"/>
</dbReference>
<evidence type="ECO:0000313" key="10">
    <source>
        <dbReference type="EMBL" id="PKZ21468.1"/>
    </source>
</evidence>
<evidence type="ECO:0000256" key="6">
    <source>
        <dbReference type="PIRSR" id="PIRSR001430-2"/>
    </source>
</evidence>
<keyword evidence="2 4" id="KW-0819">tRNA processing</keyword>
<dbReference type="InterPro" id="IPR020094">
    <property type="entry name" value="TruA/RsuA/RluB/E/F_N"/>
</dbReference>
<evidence type="ECO:0000313" key="12">
    <source>
        <dbReference type="Proteomes" id="UP000234239"/>
    </source>
</evidence>
<organism evidence="9 11">
    <name type="scientific">Aerococcus sanguinicola</name>
    <dbReference type="NCBI Taxonomy" id="119206"/>
    <lineage>
        <taxon>Bacteria</taxon>
        <taxon>Bacillati</taxon>
        <taxon>Bacillota</taxon>
        <taxon>Bacilli</taxon>
        <taxon>Lactobacillales</taxon>
        <taxon>Aerococcaceae</taxon>
        <taxon>Aerococcus</taxon>
    </lineage>
</organism>
<reference evidence="10 12" key="3">
    <citation type="submission" date="2017-12" db="EMBL/GenBank/DDBJ databases">
        <title>Phylogenetic diversity of female urinary microbiome.</title>
        <authorList>
            <person name="Thomas-White K."/>
            <person name="Wolfe A.J."/>
        </authorList>
    </citation>
    <scope>NUCLEOTIDE SEQUENCE [LARGE SCALE GENOMIC DNA]</scope>
    <source>
        <strain evidence="10 12">UMB0139</strain>
    </source>
</reference>
<feature type="binding site" evidence="4 6">
    <location>
        <position position="111"/>
    </location>
    <ligand>
        <name>substrate</name>
    </ligand>
</feature>
<comment type="function">
    <text evidence="4">Formation of pseudouridine at positions 38, 39 and 40 in the anticodon stem and loop of transfer RNAs.</text>
</comment>
<evidence type="ECO:0000259" key="8">
    <source>
        <dbReference type="Pfam" id="PF01416"/>
    </source>
</evidence>
<dbReference type="CDD" id="cd02570">
    <property type="entry name" value="PseudoU_synth_EcTruA"/>
    <property type="match status" value="1"/>
</dbReference>
<dbReference type="EMBL" id="PKGY01000003">
    <property type="protein sequence ID" value="PKZ21468.1"/>
    <property type="molecule type" value="Genomic_DNA"/>
</dbReference>
<gene>
    <name evidence="4" type="primary">truA</name>
    <name evidence="9" type="ORF">AWM72_03040</name>
    <name evidence="10" type="ORF">CYJ28_06055</name>
</gene>
<evidence type="ECO:0000256" key="2">
    <source>
        <dbReference type="ARBA" id="ARBA00022694"/>
    </source>
</evidence>
<dbReference type="Gene3D" id="3.30.70.580">
    <property type="entry name" value="Pseudouridine synthase I, catalytic domain, N-terminal subdomain"/>
    <property type="match status" value="1"/>
</dbReference>
<feature type="domain" description="Pseudouridine synthase I TruA alpha/beta" evidence="8">
    <location>
        <begin position="9"/>
        <end position="104"/>
    </location>
</feature>
<dbReference type="Proteomes" id="UP000069912">
    <property type="component" value="Chromosome"/>
</dbReference>
<dbReference type="NCBIfam" id="TIGR00071">
    <property type="entry name" value="hisT_truA"/>
    <property type="match status" value="1"/>
</dbReference>
<dbReference type="AlphaFoldDB" id="A0A109RDC9"/>